<evidence type="ECO:0000259" key="1">
    <source>
        <dbReference type="Pfam" id="PF09588"/>
    </source>
</evidence>
<dbReference type="InterPro" id="IPR019080">
    <property type="entry name" value="YqaJ_viral_recombinase"/>
</dbReference>
<evidence type="ECO:0000313" key="3">
    <source>
        <dbReference type="Proteomes" id="UP001206067"/>
    </source>
</evidence>
<keyword evidence="3" id="KW-1185">Reference proteome</keyword>
<dbReference type="SUPFAM" id="SSF52980">
    <property type="entry name" value="Restriction endonuclease-like"/>
    <property type="match status" value="1"/>
</dbReference>
<dbReference type="Pfam" id="PF09588">
    <property type="entry name" value="YqaJ"/>
    <property type="match status" value="1"/>
</dbReference>
<protein>
    <submittedName>
        <fullName evidence="2">YqaJ viral recombinase family protein</fullName>
    </submittedName>
</protein>
<accession>A0ABT1XP74</accession>
<reference evidence="2 3" key="1">
    <citation type="submission" date="2022-08" db="EMBL/GenBank/DDBJ databases">
        <title>Polyphasic taxonomy analysis of Qipengyuania sp.RS5-5.</title>
        <authorList>
            <person name="Xamxidin M."/>
            <person name="Wu M."/>
        </authorList>
    </citation>
    <scope>NUCLEOTIDE SEQUENCE [LARGE SCALE GENOMIC DNA]</scope>
    <source>
        <strain evidence="2 3">RS5-5</strain>
    </source>
</reference>
<organism evidence="2 3">
    <name type="scientific">Parerythrobacter lacustris</name>
    <dbReference type="NCBI Taxonomy" id="2969984"/>
    <lineage>
        <taxon>Bacteria</taxon>
        <taxon>Pseudomonadati</taxon>
        <taxon>Pseudomonadota</taxon>
        <taxon>Alphaproteobacteria</taxon>
        <taxon>Sphingomonadales</taxon>
        <taxon>Erythrobacteraceae</taxon>
        <taxon>Parerythrobacter</taxon>
    </lineage>
</organism>
<evidence type="ECO:0000313" key="2">
    <source>
        <dbReference type="EMBL" id="MCR2833463.1"/>
    </source>
</evidence>
<proteinExistence type="predicted"/>
<dbReference type="Gene3D" id="3.90.320.10">
    <property type="match status" value="1"/>
</dbReference>
<dbReference type="EMBL" id="JANKHH010000003">
    <property type="protein sequence ID" value="MCR2833463.1"/>
    <property type="molecule type" value="Genomic_DNA"/>
</dbReference>
<comment type="caution">
    <text evidence="2">The sequence shown here is derived from an EMBL/GenBank/DDBJ whole genome shotgun (WGS) entry which is preliminary data.</text>
</comment>
<dbReference type="InterPro" id="IPR011604">
    <property type="entry name" value="PDDEXK-like_dom_sf"/>
</dbReference>
<dbReference type="Proteomes" id="UP001206067">
    <property type="component" value="Unassembled WGS sequence"/>
</dbReference>
<sequence>MNWRLGKLTGSRVKDAVNLRDGATKAEVWRIAAESIIGSAAIAEGDLSASQVLERGHRLEPVALARFAKETGKKVDASLVGWESDDDTRLAISPDGVICKTEAVEVKCLLSTKHVEALYTRSIPKNTAGYEEQRLHYFIVNPKLRKLHHVFYHPDFPAPLDFFVITATRDELVEEIARYEEAEREVVAKVRDIVNTLTLYGPEEVERMRQVHDELVADATKKHVAGKARVQALINTQKSIV</sequence>
<dbReference type="RefSeq" id="WP_257595227.1">
    <property type="nucleotide sequence ID" value="NZ_JANKHH010000003.1"/>
</dbReference>
<dbReference type="InterPro" id="IPR011335">
    <property type="entry name" value="Restrct_endonuc-II-like"/>
</dbReference>
<gene>
    <name evidence="2" type="ORF">NSO95_05870</name>
</gene>
<name>A0ABT1XP74_9SPHN</name>
<feature type="domain" description="YqaJ viral recombinase" evidence="1">
    <location>
        <begin position="2"/>
        <end position="123"/>
    </location>
</feature>